<dbReference type="SUPFAM" id="SSF117987">
    <property type="entry name" value="CRISPR-associated protein"/>
    <property type="match status" value="1"/>
</dbReference>
<gene>
    <name evidence="1" type="ORF">J2792_001352</name>
</gene>
<proteinExistence type="predicted"/>
<keyword evidence="2" id="KW-1185">Reference proteome</keyword>
<accession>A0ABU1MKD3</accession>
<evidence type="ECO:0000313" key="1">
    <source>
        <dbReference type="EMBL" id="MDR6510486.1"/>
    </source>
</evidence>
<comment type="caution">
    <text evidence="1">The sequence shown here is derived from an EMBL/GenBank/DDBJ whole genome shotgun (WGS) entry which is preliminary data.</text>
</comment>
<reference evidence="1 2" key="1">
    <citation type="submission" date="2023-07" db="EMBL/GenBank/DDBJ databases">
        <title>Sorghum-associated microbial communities from plants grown in Nebraska, USA.</title>
        <authorList>
            <person name="Schachtman D."/>
        </authorList>
    </citation>
    <scope>NUCLEOTIDE SEQUENCE [LARGE SCALE GENOMIC DNA]</scope>
    <source>
        <strain evidence="1 2">DS1027</strain>
    </source>
</reference>
<dbReference type="EMBL" id="JAVDRD010000003">
    <property type="protein sequence ID" value="MDR6510486.1"/>
    <property type="molecule type" value="Genomic_DNA"/>
</dbReference>
<organism evidence="1 2">
    <name type="scientific">Novosphingobium capsulatum</name>
    <dbReference type="NCBI Taxonomy" id="13688"/>
    <lineage>
        <taxon>Bacteria</taxon>
        <taxon>Pseudomonadati</taxon>
        <taxon>Pseudomonadota</taxon>
        <taxon>Alphaproteobacteria</taxon>
        <taxon>Sphingomonadales</taxon>
        <taxon>Sphingomonadaceae</taxon>
        <taxon>Novosphingobium</taxon>
    </lineage>
</organism>
<dbReference type="Proteomes" id="UP001184150">
    <property type="component" value="Unassembled WGS sequence"/>
</dbReference>
<dbReference type="Gene3D" id="3.30.70.1210">
    <property type="entry name" value="Crispr-associated protein, domain 2"/>
    <property type="match status" value="1"/>
</dbReference>
<dbReference type="InterPro" id="IPR010179">
    <property type="entry name" value="CRISPR-assoc_prot_Cse3"/>
</dbReference>
<evidence type="ECO:0000313" key="2">
    <source>
        <dbReference type="Proteomes" id="UP001184150"/>
    </source>
</evidence>
<sequence>MSGLHLVRQGIDQAALAAFAIARSASDDDYGYALHVALRIRFGEAGPQPFRLVQGPGAAQAAHLIGYARDPAALHAALALPPADPMVEAVFAGDPQVRAMPDEWRSGARYRFEVRVRPVVRFGARRRAARAADRRAWQARAGEIDAFVAACEKAQGEAPLDREAVYSQWLVQRLDGACALEHVALRQMRRVNTVRARHGGRGLHASETPEAVFAGTLVVQDPARFAALLAGGVGRHAAFGFGMLTLAPPGPAPQEG</sequence>
<protein>
    <submittedName>
        <fullName evidence="1">CRISPR system Cascade subunit CasE</fullName>
    </submittedName>
</protein>
<dbReference type="SMART" id="SM01101">
    <property type="entry name" value="CRISPR_assoc"/>
    <property type="match status" value="1"/>
</dbReference>
<dbReference type="Pfam" id="PF08798">
    <property type="entry name" value="CRISPR_assoc"/>
    <property type="match status" value="1"/>
</dbReference>
<name>A0ABU1MKD3_9SPHN</name>
<dbReference type="RefSeq" id="WP_309804737.1">
    <property type="nucleotide sequence ID" value="NZ_JAVDRD010000003.1"/>
</dbReference>